<dbReference type="EMBL" id="FNQO01000001">
    <property type="protein sequence ID" value="SDZ76355.1"/>
    <property type="molecule type" value="Genomic_DNA"/>
</dbReference>
<gene>
    <name evidence="1" type="ORF">SAMN05216562_0117</name>
</gene>
<dbReference type="STRING" id="658218.SAMN05216562_0117"/>
<protein>
    <submittedName>
        <fullName evidence="1">Peroxiredoxin, SACOL1771 subfamily</fullName>
    </submittedName>
</protein>
<dbReference type="PANTHER" id="PTHR42830:SF2">
    <property type="entry name" value="OSMC_OHR FAMILY PROTEIN"/>
    <property type="match status" value="1"/>
</dbReference>
<reference evidence="2" key="1">
    <citation type="submission" date="2016-10" db="EMBL/GenBank/DDBJ databases">
        <authorList>
            <person name="Varghese N."/>
            <person name="Submissions S."/>
        </authorList>
    </citation>
    <scope>NUCLEOTIDE SEQUENCE [LARGE SCALE GENOMIC DNA]</scope>
    <source>
        <strain evidence="2">CGMCC 1.10657</strain>
    </source>
</reference>
<dbReference type="AlphaFoldDB" id="A0A1H3VNJ1"/>
<dbReference type="Proteomes" id="UP000198658">
    <property type="component" value="Unassembled WGS sequence"/>
</dbReference>
<sequence>MQNFPHHYKVSAAGGPDGEVRVSAEGVEMIPTAAPTQFGGPGDRWSPEDLLVAAVADCFVLTFRAIAGHSKLAWKSLDCAVEGVLDKAEGKIRFTHFSVHAALELEPGTDADKARQLLEKSEAYCLVTNSLSAEVELTSDISGA</sequence>
<dbReference type="SUPFAM" id="SSF82784">
    <property type="entry name" value="OsmC-like"/>
    <property type="match status" value="1"/>
</dbReference>
<organism evidence="1 2">
    <name type="scientific">Microbulbifer marinus</name>
    <dbReference type="NCBI Taxonomy" id="658218"/>
    <lineage>
        <taxon>Bacteria</taxon>
        <taxon>Pseudomonadati</taxon>
        <taxon>Pseudomonadota</taxon>
        <taxon>Gammaproteobacteria</taxon>
        <taxon>Cellvibrionales</taxon>
        <taxon>Microbulbiferaceae</taxon>
        <taxon>Microbulbifer</taxon>
    </lineage>
</organism>
<dbReference type="InterPro" id="IPR003718">
    <property type="entry name" value="OsmC/Ohr_fam"/>
</dbReference>
<accession>A0A1H3VNJ1</accession>
<dbReference type="InterPro" id="IPR052707">
    <property type="entry name" value="OsmC_Ohr_Peroxiredoxin"/>
</dbReference>
<dbReference type="InterPro" id="IPR015946">
    <property type="entry name" value="KH_dom-like_a/b"/>
</dbReference>
<dbReference type="Pfam" id="PF02566">
    <property type="entry name" value="OsmC"/>
    <property type="match status" value="1"/>
</dbReference>
<proteinExistence type="predicted"/>
<evidence type="ECO:0000313" key="1">
    <source>
        <dbReference type="EMBL" id="SDZ76355.1"/>
    </source>
</evidence>
<dbReference type="Gene3D" id="3.30.300.20">
    <property type="match status" value="1"/>
</dbReference>
<dbReference type="OrthoDB" id="9795405at2"/>
<dbReference type="InterPro" id="IPR036102">
    <property type="entry name" value="OsmC/Ohrsf"/>
</dbReference>
<name>A0A1H3VNJ1_9GAMM</name>
<dbReference type="PANTHER" id="PTHR42830">
    <property type="entry name" value="OSMOTICALLY INDUCIBLE FAMILY PROTEIN"/>
    <property type="match status" value="1"/>
</dbReference>
<evidence type="ECO:0000313" key="2">
    <source>
        <dbReference type="Proteomes" id="UP000198658"/>
    </source>
</evidence>
<keyword evidence="2" id="KW-1185">Reference proteome</keyword>
<dbReference type="RefSeq" id="WP_091383905.1">
    <property type="nucleotide sequence ID" value="NZ_FNQO01000001.1"/>
</dbReference>